<dbReference type="GO" id="GO:0050660">
    <property type="term" value="F:flavin adenine dinucleotide binding"/>
    <property type="evidence" value="ECO:0007669"/>
    <property type="project" value="InterPro"/>
</dbReference>
<evidence type="ECO:0000313" key="19">
    <source>
        <dbReference type="Proteomes" id="UP000276254"/>
    </source>
</evidence>
<comment type="cofactor">
    <cofactor evidence="14">
        <name>thiamine diphosphate</name>
        <dbReference type="ChEBI" id="CHEBI:58937"/>
    </cofactor>
    <text evidence="14">Binds 1 thiamine pyrophosphate per subunit.</text>
</comment>
<keyword evidence="7 14" id="KW-0808">Transferase</keyword>
<dbReference type="EMBL" id="CP032829">
    <property type="protein sequence ID" value="AYJ87756.1"/>
    <property type="molecule type" value="Genomic_DNA"/>
</dbReference>
<keyword evidence="11 14" id="KW-0786">Thiamine pyrophosphate</keyword>
<dbReference type="Pfam" id="PF00205">
    <property type="entry name" value="TPP_enzyme_M"/>
    <property type="match status" value="1"/>
</dbReference>
<dbReference type="GO" id="GO:0030976">
    <property type="term" value="F:thiamine pyrophosphate binding"/>
    <property type="evidence" value="ECO:0007669"/>
    <property type="project" value="UniProtKB-UniRule"/>
</dbReference>
<proteinExistence type="inferred from homology"/>
<evidence type="ECO:0000256" key="7">
    <source>
        <dbReference type="ARBA" id="ARBA00022679"/>
    </source>
</evidence>
<dbReference type="AlphaFoldDB" id="A0A494TPM9"/>
<gene>
    <name evidence="18" type="ORF">D3Y57_19780</name>
</gene>
<dbReference type="GO" id="GO:0005948">
    <property type="term" value="C:acetolactate synthase complex"/>
    <property type="evidence" value="ECO:0007669"/>
    <property type="project" value="TreeGrafter"/>
</dbReference>
<dbReference type="Proteomes" id="UP000276254">
    <property type="component" value="Chromosome"/>
</dbReference>
<keyword evidence="6" id="KW-0285">Flavoprotein</keyword>
<dbReference type="GO" id="GO:0009097">
    <property type="term" value="P:isoleucine biosynthetic process"/>
    <property type="evidence" value="ECO:0007669"/>
    <property type="project" value="UniProtKB-UniPathway"/>
</dbReference>
<dbReference type="FunFam" id="3.40.50.970:FF:000007">
    <property type="entry name" value="Acetolactate synthase"/>
    <property type="match status" value="1"/>
</dbReference>
<dbReference type="InterPro" id="IPR011766">
    <property type="entry name" value="TPP_enzyme_TPP-bd"/>
</dbReference>
<feature type="domain" description="Thiamine pyrophosphate enzyme central" evidence="15">
    <location>
        <begin position="195"/>
        <end position="331"/>
    </location>
</feature>
<keyword evidence="8 14" id="KW-0479">Metal-binding</keyword>
<protein>
    <recommendedName>
        <fullName evidence="4 14">Acetolactate synthase</fullName>
        <ecNumber evidence="4 14">2.2.1.6</ecNumber>
    </recommendedName>
</protein>
<dbReference type="GO" id="GO:0003984">
    <property type="term" value="F:acetolactate synthase activity"/>
    <property type="evidence" value="ECO:0007669"/>
    <property type="project" value="UniProtKB-EC"/>
</dbReference>
<evidence type="ECO:0000259" key="15">
    <source>
        <dbReference type="Pfam" id="PF00205"/>
    </source>
</evidence>
<keyword evidence="12 14" id="KW-0100">Branched-chain amino acid biosynthesis</keyword>
<evidence type="ECO:0000256" key="10">
    <source>
        <dbReference type="ARBA" id="ARBA00022842"/>
    </source>
</evidence>
<dbReference type="FunFam" id="3.40.50.1220:FF:000008">
    <property type="entry name" value="Acetolactate synthase"/>
    <property type="match status" value="1"/>
</dbReference>
<dbReference type="InterPro" id="IPR029035">
    <property type="entry name" value="DHS-like_NAD/FAD-binding_dom"/>
</dbReference>
<accession>A0A494TPM9</accession>
<keyword evidence="10 14" id="KW-0460">Magnesium</keyword>
<dbReference type="InterPro" id="IPR039368">
    <property type="entry name" value="AHAS_TPP"/>
</dbReference>
<comment type="catalytic activity">
    <reaction evidence="13 14">
        <text>2 pyruvate + H(+) = (2S)-2-acetolactate + CO2</text>
        <dbReference type="Rhea" id="RHEA:25249"/>
        <dbReference type="ChEBI" id="CHEBI:15361"/>
        <dbReference type="ChEBI" id="CHEBI:15378"/>
        <dbReference type="ChEBI" id="CHEBI:16526"/>
        <dbReference type="ChEBI" id="CHEBI:58476"/>
        <dbReference type="EC" id="2.2.1.6"/>
    </reaction>
</comment>
<organism evidence="18 19">
    <name type="scientific">Sphingomonas paeninsulae</name>
    <dbReference type="NCBI Taxonomy" id="2319844"/>
    <lineage>
        <taxon>Bacteria</taxon>
        <taxon>Pseudomonadati</taxon>
        <taxon>Pseudomonadota</taxon>
        <taxon>Alphaproteobacteria</taxon>
        <taxon>Sphingomonadales</taxon>
        <taxon>Sphingomonadaceae</taxon>
        <taxon>Sphingomonas</taxon>
    </lineage>
</organism>
<comment type="pathway">
    <text evidence="2 14">Amino-acid biosynthesis; L-valine biosynthesis; L-valine from pyruvate: step 1/4.</text>
</comment>
<dbReference type="UniPathway" id="UPA00049">
    <property type="reaction ID" value="UER00059"/>
</dbReference>
<evidence type="ECO:0000313" key="18">
    <source>
        <dbReference type="EMBL" id="AYJ87756.1"/>
    </source>
</evidence>
<evidence type="ECO:0000256" key="1">
    <source>
        <dbReference type="ARBA" id="ARBA00004974"/>
    </source>
</evidence>
<name>A0A494TPM9_SPHPE</name>
<comment type="similarity">
    <text evidence="3 14">Belongs to the TPP enzyme family.</text>
</comment>
<keyword evidence="9" id="KW-0274">FAD</keyword>
<evidence type="ECO:0000256" key="5">
    <source>
        <dbReference type="ARBA" id="ARBA00022605"/>
    </source>
</evidence>
<evidence type="ECO:0000256" key="3">
    <source>
        <dbReference type="ARBA" id="ARBA00007812"/>
    </source>
</evidence>
<dbReference type="KEGG" id="spha:D3Y57_19780"/>
<keyword evidence="19" id="KW-1185">Reference proteome</keyword>
<dbReference type="EC" id="2.2.1.6" evidence="4 14"/>
<evidence type="ECO:0000256" key="11">
    <source>
        <dbReference type="ARBA" id="ARBA00023052"/>
    </source>
</evidence>
<dbReference type="RefSeq" id="WP_121155451.1">
    <property type="nucleotide sequence ID" value="NZ_CP032829.1"/>
</dbReference>
<dbReference type="Gene3D" id="3.40.50.1220">
    <property type="entry name" value="TPP-binding domain"/>
    <property type="match status" value="1"/>
</dbReference>
<dbReference type="OrthoDB" id="4494979at2"/>
<evidence type="ECO:0000259" key="16">
    <source>
        <dbReference type="Pfam" id="PF02775"/>
    </source>
</evidence>
<dbReference type="SUPFAM" id="SSF52518">
    <property type="entry name" value="Thiamin diphosphate-binding fold (THDP-binding)"/>
    <property type="match status" value="2"/>
</dbReference>
<dbReference type="UniPathway" id="UPA00047">
    <property type="reaction ID" value="UER00055"/>
</dbReference>
<evidence type="ECO:0000259" key="17">
    <source>
        <dbReference type="Pfam" id="PF02776"/>
    </source>
</evidence>
<evidence type="ECO:0000256" key="14">
    <source>
        <dbReference type="RuleBase" id="RU003591"/>
    </source>
</evidence>
<dbReference type="Pfam" id="PF02776">
    <property type="entry name" value="TPP_enzyme_N"/>
    <property type="match status" value="1"/>
</dbReference>
<dbReference type="InterPro" id="IPR012000">
    <property type="entry name" value="Thiamin_PyroP_enz_cen_dom"/>
</dbReference>
<dbReference type="FunFam" id="3.40.50.970:FF:000016">
    <property type="entry name" value="Acetolactate synthase"/>
    <property type="match status" value="1"/>
</dbReference>
<evidence type="ECO:0000256" key="13">
    <source>
        <dbReference type="ARBA" id="ARBA00048670"/>
    </source>
</evidence>
<dbReference type="GO" id="GO:0009099">
    <property type="term" value="P:L-valine biosynthetic process"/>
    <property type="evidence" value="ECO:0007669"/>
    <property type="project" value="UniProtKB-UniPathway"/>
</dbReference>
<dbReference type="InterPro" id="IPR012846">
    <property type="entry name" value="Acetolactate_synth_lsu"/>
</dbReference>
<dbReference type="NCBIfam" id="NF006581">
    <property type="entry name" value="PRK09107.1"/>
    <property type="match status" value="1"/>
</dbReference>
<reference evidence="18 19" key="1">
    <citation type="submission" date="2018-09" db="EMBL/GenBank/DDBJ databases">
        <title>Sphingomonas peninsula sp. nov., isolated from fildes peninsula, Antarctic soil.</title>
        <authorList>
            <person name="Yingchao G."/>
        </authorList>
    </citation>
    <scope>NUCLEOTIDE SEQUENCE [LARGE SCALE GENOMIC DNA]</scope>
    <source>
        <strain evidence="18 19">YZ-8</strain>
    </source>
</reference>
<dbReference type="GO" id="GO:0000287">
    <property type="term" value="F:magnesium ion binding"/>
    <property type="evidence" value="ECO:0007669"/>
    <property type="project" value="UniProtKB-UniRule"/>
</dbReference>
<dbReference type="InterPro" id="IPR029061">
    <property type="entry name" value="THDP-binding"/>
</dbReference>
<feature type="domain" description="Thiamine pyrophosphate enzyme TPP-binding" evidence="16">
    <location>
        <begin position="395"/>
        <end position="542"/>
    </location>
</feature>
<dbReference type="InterPro" id="IPR045229">
    <property type="entry name" value="TPP_enz"/>
</dbReference>
<comment type="cofactor">
    <cofactor evidence="14">
        <name>Mg(2+)</name>
        <dbReference type="ChEBI" id="CHEBI:18420"/>
    </cofactor>
    <text evidence="14">Binds 1 Mg(2+) ion per subunit.</text>
</comment>
<dbReference type="CDD" id="cd07035">
    <property type="entry name" value="TPP_PYR_POX_like"/>
    <property type="match status" value="1"/>
</dbReference>
<comment type="pathway">
    <text evidence="1 14">Amino-acid biosynthesis; L-isoleucine biosynthesis; L-isoleucine from 2-oxobutanoate: step 1/4.</text>
</comment>
<sequence length="582" mass="63015">MPAEMPGAEILIEALVDLGVEVVFGYPGGAVLPIYDALFKQKRIRHILVRHEQAATHAAEGYARSTGKPGVVLVTSGPGATNAITGITDALMDSIPMVVITGQVPTALIGTDAFQEADTVGITRHCTKHNYLVKDPAKLGDIVHEAFYIATSGRPGPVVIDIPKDVQVATARYTKPGPIQHKAYRPQVKADPKLLEAAIEMIAAAERPIFYTGGGIINAGPNASTVLRELQRLTGAPVTSTLMGLGAYPASGDAWLGMLGMHGTYEANMAMHGADLIICLGARFDDRVTGRLDAFSPNSKKIHIDIDRSSINKIVRVDLGIVGDVGRAIEDMVKIWKARQYAKADLSAWWSQIDKWRAKKSLGFTKSKTEIMPQHAVRALWEATHKRNPIITTEVGQHQMWAAQHFDFESPNKWLTSGGLGTMGYGLPAAIGAQIGNPNALVIDIAGEASIQMNIQELATATQYRLPVKIFILNNEYMGMVRQWQELTYESRYSESYSDSLPDFVKLGEAYGWTGIRIENPADLESGINEMLNQPGPVIVDCRVAKLANCFPMIPSGAAHTDMILDPAGVTGVMDDEAKALV</sequence>
<dbReference type="PANTHER" id="PTHR18968">
    <property type="entry name" value="THIAMINE PYROPHOSPHATE ENZYMES"/>
    <property type="match status" value="1"/>
</dbReference>
<dbReference type="NCBIfam" id="TIGR00118">
    <property type="entry name" value="acolac_lg"/>
    <property type="match status" value="1"/>
</dbReference>
<evidence type="ECO:0000256" key="12">
    <source>
        <dbReference type="ARBA" id="ARBA00023304"/>
    </source>
</evidence>
<dbReference type="SUPFAM" id="SSF52467">
    <property type="entry name" value="DHS-like NAD/FAD-binding domain"/>
    <property type="match status" value="1"/>
</dbReference>
<dbReference type="CDD" id="cd02015">
    <property type="entry name" value="TPP_AHAS"/>
    <property type="match status" value="1"/>
</dbReference>
<evidence type="ECO:0000256" key="6">
    <source>
        <dbReference type="ARBA" id="ARBA00022630"/>
    </source>
</evidence>
<evidence type="ECO:0000256" key="9">
    <source>
        <dbReference type="ARBA" id="ARBA00022827"/>
    </source>
</evidence>
<dbReference type="Pfam" id="PF02775">
    <property type="entry name" value="TPP_enzyme_C"/>
    <property type="match status" value="1"/>
</dbReference>
<evidence type="ECO:0000256" key="4">
    <source>
        <dbReference type="ARBA" id="ARBA00013145"/>
    </source>
</evidence>
<dbReference type="PANTHER" id="PTHR18968:SF13">
    <property type="entry name" value="ACETOLACTATE SYNTHASE CATALYTIC SUBUNIT, MITOCHONDRIAL"/>
    <property type="match status" value="1"/>
</dbReference>
<keyword evidence="5 14" id="KW-0028">Amino-acid biosynthesis</keyword>
<dbReference type="InterPro" id="IPR012001">
    <property type="entry name" value="Thiamin_PyroP_enz_TPP-bd_dom"/>
</dbReference>
<dbReference type="Gene3D" id="3.40.50.970">
    <property type="match status" value="2"/>
</dbReference>
<evidence type="ECO:0000256" key="8">
    <source>
        <dbReference type="ARBA" id="ARBA00022723"/>
    </source>
</evidence>
<evidence type="ECO:0000256" key="2">
    <source>
        <dbReference type="ARBA" id="ARBA00005025"/>
    </source>
</evidence>
<feature type="domain" description="Thiamine pyrophosphate enzyme N-terminal TPP-binding" evidence="17">
    <location>
        <begin position="5"/>
        <end position="120"/>
    </location>
</feature>